<proteinExistence type="predicted"/>
<dbReference type="RefSeq" id="WP_349136754.1">
    <property type="nucleotide sequence ID" value="NZ_JBBMFF010000257.1"/>
</dbReference>
<dbReference type="Proteomes" id="UP001491552">
    <property type="component" value="Unassembled WGS sequence"/>
</dbReference>
<protein>
    <recommendedName>
        <fullName evidence="4">Large polyvalent protein-associated domain-containing protein</fullName>
    </recommendedName>
</protein>
<organism evidence="2 3">
    <name type="scientific">Faecousia intestinalis</name>
    <dbReference type="NCBI Taxonomy" id="3133167"/>
    <lineage>
        <taxon>Bacteria</taxon>
        <taxon>Bacillati</taxon>
        <taxon>Bacillota</taxon>
        <taxon>Clostridia</taxon>
        <taxon>Eubacteriales</taxon>
        <taxon>Oscillospiraceae</taxon>
        <taxon>Faecousia</taxon>
    </lineage>
</organism>
<evidence type="ECO:0008006" key="4">
    <source>
        <dbReference type="Google" id="ProtNLM"/>
    </source>
</evidence>
<gene>
    <name evidence="2" type="ORF">WMO66_12490</name>
</gene>
<evidence type="ECO:0000256" key="1">
    <source>
        <dbReference type="SAM" id="MobiDB-lite"/>
    </source>
</evidence>
<feature type="region of interest" description="Disordered" evidence="1">
    <location>
        <begin position="1"/>
        <end position="52"/>
    </location>
</feature>
<dbReference type="EMBL" id="JBBMFF010000257">
    <property type="protein sequence ID" value="MEQ2512051.1"/>
    <property type="molecule type" value="Genomic_DNA"/>
</dbReference>
<evidence type="ECO:0000313" key="2">
    <source>
        <dbReference type="EMBL" id="MEQ2512051.1"/>
    </source>
</evidence>
<reference evidence="2 3" key="1">
    <citation type="submission" date="2024-03" db="EMBL/GenBank/DDBJ databases">
        <title>Human intestinal bacterial collection.</title>
        <authorList>
            <person name="Pauvert C."/>
            <person name="Hitch T.C.A."/>
            <person name="Clavel T."/>
        </authorList>
    </citation>
    <scope>NUCLEOTIDE SEQUENCE [LARGE SCALE GENOMIC DNA]</scope>
    <source>
        <strain evidence="2 3">CLA-AA-H192</strain>
    </source>
</reference>
<accession>A0ABV1G9E5</accession>
<keyword evidence="3" id="KW-1185">Reference proteome</keyword>
<name>A0ABV1G9E5_9FIRM</name>
<evidence type="ECO:0000313" key="3">
    <source>
        <dbReference type="Proteomes" id="UP001491552"/>
    </source>
</evidence>
<sequence length="361" mass="40663">MSSDFGKTAKDSISNVESADAHARSFDAPPVTDVREQRSAATDIPAESATQEALKEKLDRVLDEKEYVHWENPEAKARNREMICDYDAKKRAVDKATLMTQRDTLVKYSDYFDQAAIERIRAEIGSGKVEIYNEPYFVEKWAPAEKEYRITGLREMQDGKICIRDCENADTMIHTSSHESMHDLSFQAKKTESEHTYGADKTPLAVSREKLQSGIHQIETVRCTAADGAEAVSSKEWNRYLNEGATEMYTIEAMLDRGEPPRFDSYTQEVCWALQLREKVGADTMAGAYFGGDVSRLEYAVNSMSGAESAWSDLNDRINAWHKSVTPLCPEGDRTIKAEVDAILDNMSGNNARSRKRVLKK</sequence>
<feature type="compositionally biased region" description="Polar residues" evidence="1">
    <location>
        <begin position="1"/>
        <end position="17"/>
    </location>
</feature>
<comment type="caution">
    <text evidence="2">The sequence shown here is derived from an EMBL/GenBank/DDBJ whole genome shotgun (WGS) entry which is preliminary data.</text>
</comment>